<evidence type="ECO:0000313" key="12">
    <source>
        <dbReference type="EMBL" id="PWJ59879.1"/>
    </source>
</evidence>
<dbReference type="InterPro" id="IPR044068">
    <property type="entry name" value="CB"/>
</dbReference>
<dbReference type="RefSeq" id="WP_109671822.1">
    <property type="nucleotide sequence ID" value="NZ_QGDT01000001.1"/>
</dbReference>
<feature type="active site" evidence="9">
    <location>
        <position position="169"/>
    </location>
</feature>
<keyword evidence="8 9" id="KW-0131">Cell cycle</keyword>
<dbReference type="InterPro" id="IPR023009">
    <property type="entry name" value="Tyrosine_recombinase_XerC/XerD"/>
</dbReference>
<sequence length="290" mass="33066">MIKKFIDFLTFEKRSSAHTIKAYQTDLEQLRVYLAAHYETDQPEEAQSGMLRSWIVALMEQGINPTSINRKIASIRSFYAFLRKKKVILKDPSSILVTLKTRKKLPEFIEEKGIAQLFEEIENPEDFAGIRDQAVLELLYGTGIRLSELLSIRTSDINLYSHTLRVLGKRGKERIVPLTGPLSELLPKYLSMRAPSEPTDQLIITDSGKPAYPMYVQRLVKKHLRLVTTLGQKSPHTLRHSYATHLLNRGADLNAIKELLGHTNLAATQIYTHNTIEKLKKSHQDAHPKS</sequence>
<keyword evidence="13" id="KW-1185">Reference proteome</keyword>
<evidence type="ECO:0000256" key="3">
    <source>
        <dbReference type="ARBA" id="ARBA00022618"/>
    </source>
</evidence>
<dbReference type="PANTHER" id="PTHR30349:SF77">
    <property type="entry name" value="TYROSINE RECOMBINASE XERC"/>
    <property type="match status" value="1"/>
</dbReference>
<dbReference type="Gene3D" id="1.10.150.130">
    <property type="match status" value="1"/>
</dbReference>
<evidence type="ECO:0000313" key="13">
    <source>
        <dbReference type="Proteomes" id="UP000245880"/>
    </source>
</evidence>
<keyword evidence="3 9" id="KW-0132">Cell division</keyword>
<dbReference type="EMBL" id="QGDT01000001">
    <property type="protein sequence ID" value="PWJ59879.1"/>
    <property type="molecule type" value="Genomic_DNA"/>
</dbReference>
<comment type="similarity">
    <text evidence="9">Belongs to the 'phage' integrase family. XerC subfamily.</text>
</comment>
<dbReference type="InterPro" id="IPR050090">
    <property type="entry name" value="Tyrosine_recombinase_XerCD"/>
</dbReference>
<dbReference type="AlphaFoldDB" id="A0A316ARF3"/>
<evidence type="ECO:0000256" key="6">
    <source>
        <dbReference type="ARBA" id="ARBA00023125"/>
    </source>
</evidence>
<dbReference type="InterPro" id="IPR011010">
    <property type="entry name" value="DNA_brk_join_enz"/>
</dbReference>
<dbReference type="InterPro" id="IPR010998">
    <property type="entry name" value="Integrase_recombinase_N"/>
</dbReference>
<comment type="subcellular location">
    <subcellularLocation>
        <location evidence="1 9">Cytoplasm</location>
    </subcellularLocation>
</comment>
<protein>
    <recommendedName>
        <fullName evidence="9">Tyrosine recombinase XerC</fullName>
    </recommendedName>
</protein>
<evidence type="ECO:0000256" key="8">
    <source>
        <dbReference type="ARBA" id="ARBA00023306"/>
    </source>
</evidence>
<comment type="function">
    <text evidence="9">Site-specific tyrosine recombinase, which acts by catalyzing the cutting and rejoining of the recombining DNA molecules. The XerC-XerD complex is essential to convert dimers of the bacterial chromosome into monomers to permit their segregation at cell division. It also contributes to the segregational stability of plasmids.</text>
</comment>
<evidence type="ECO:0000256" key="5">
    <source>
        <dbReference type="ARBA" id="ARBA00022908"/>
    </source>
</evidence>
<feature type="active site" evidence="9">
    <location>
        <position position="262"/>
    </location>
</feature>
<feature type="active site" evidence="9">
    <location>
        <position position="145"/>
    </location>
</feature>
<keyword evidence="2 9" id="KW-0963">Cytoplasm</keyword>
<proteinExistence type="inferred from homology"/>
<dbReference type="GO" id="GO:0009037">
    <property type="term" value="F:tyrosine-based site-specific recombinase activity"/>
    <property type="evidence" value="ECO:0007669"/>
    <property type="project" value="UniProtKB-UniRule"/>
</dbReference>
<organism evidence="12 13">
    <name type="scientific">Dyadobacter jejuensis</name>
    <dbReference type="NCBI Taxonomy" id="1082580"/>
    <lineage>
        <taxon>Bacteria</taxon>
        <taxon>Pseudomonadati</taxon>
        <taxon>Bacteroidota</taxon>
        <taxon>Cytophagia</taxon>
        <taxon>Cytophagales</taxon>
        <taxon>Spirosomataceae</taxon>
        <taxon>Dyadobacter</taxon>
    </lineage>
</organism>
<evidence type="ECO:0000256" key="4">
    <source>
        <dbReference type="ARBA" id="ARBA00022829"/>
    </source>
</evidence>
<evidence type="ECO:0000256" key="9">
    <source>
        <dbReference type="HAMAP-Rule" id="MF_01808"/>
    </source>
</evidence>
<evidence type="ECO:0000256" key="7">
    <source>
        <dbReference type="ARBA" id="ARBA00023172"/>
    </source>
</evidence>
<dbReference type="GO" id="GO:0006313">
    <property type="term" value="P:DNA transposition"/>
    <property type="evidence" value="ECO:0007669"/>
    <property type="project" value="UniProtKB-UniRule"/>
</dbReference>
<evidence type="ECO:0000256" key="2">
    <source>
        <dbReference type="ARBA" id="ARBA00022490"/>
    </source>
</evidence>
<keyword evidence="5 9" id="KW-0229">DNA integration</keyword>
<dbReference type="SUPFAM" id="SSF56349">
    <property type="entry name" value="DNA breaking-rejoining enzymes"/>
    <property type="match status" value="1"/>
</dbReference>
<dbReference type="InterPro" id="IPR013762">
    <property type="entry name" value="Integrase-like_cat_sf"/>
</dbReference>
<dbReference type="GO" id="GO:0003677">
    <property type="term" value="F:DNA binding"/>
    <property type="evidence" value="ECO:0007669"/>
    <property type="project" value="UniProtKB-UniRule"/>
</dbReference>
<keyword evidence="7 9" id="KW-0233">DNA recombination</keyword>
<feature type="active site" description="O-(3'-phospho-DNA)-tyrosine intermediate" evidence="9">
    <location>
        <position position="271"/>
    </location>
</feature>
<dbReference type="Pfam" id="PF02899">
    <property type="entry name" value="Phage_int_SAM_1"/>
    <property type="match status" value="1"/>
</dbReference>
<dbReference type="InterPro" id="IPR002104">
    <property type="entry name" value="Integrase_catalytic"/>
</dbReference>
<dbReference type="OrthoDB" id="9801717at2"/>
<dbReference type="Gene3D" id="1.10.443.10">
    <property type="entry name" value="Intergrase catalytic core"/>
    <property type="match status" value="1"/>
</dbReference>
<feature type="active site" evidence="9">
    <location>
        <position position="239"/>
    </location>
</feature>
<keyword evidence="4 9" id="KW-0159">Chromosome partition</keyword>
<dbReference type="HAMAP" id="MF_01808">
    <property type="entry name" value="Recomb_XerC_XerD"/>
    <property type="match status" value="1"/>
</dbReference>
<gene>
    <name evidence="9" type="primary">xerC</name>
    <name evidence="12" type="ORF">CLV98_10153</name>
</gene>
<feature type="active site" evidence="9">
    <location>
        <position position="236"/>
    </location>
</feature>
<dbReference type="PANTHER" id="PTHR30349">
    <property type="entry name" value="PHAGE INTEGRASE-RELATED"/>
    <property type="match status" value="1"/>
</dbReference>
<dbReference type="Pfam" id="PF00589">
    <property type="entry name" value="Phage_integrase"/>
    <property type="match status" value="1"/>
</dbReference>
<evidence type="ECO:0000256" key="1">
    <source>
        <dbReference type="ARBA" id="ARBA00004496"/>
    </source>
</evidence>
<feature type="domain" description="Core-binding (CB)" evidence="11">
    <location>
        <begin position="1"/>
        <end position="83"/>
    </location>
</feature>
<evidence type="ECO:0000259" key="11">
    <source>
        <dbReference type="PROSITE" id="PS51900"/>
    </source>
</evidence>
<keyword evidence="6 9" id="KW-0238">DNA-binding</keyword>
<accession>A0A316ARF3</accession>
<dbReference type="PROSITE" id="PS51900">
    <property type="entry name" value="CB"/>
    <property type="match status" value="1"/>
</dbReference>
<comment type="caution">
    <text evidence="12">The sequence shown here is derived from an EMBL/GenBank/DDBJ whole genome shotgun (WGS) entry which is preliminary data.</text>
</comment>
<feature type="domain" description="Tyr recombinase" evidence="10">
    <location>
        <begin position="104"/>
        <end position="284"/>
    </location>
</feature>
<dbReference type="PROSITE" id="PS51898">
    <property type="entry name" value="TYR_RECOMBINASE"/>
    <property type="match status" value="1"/>
</dbReference>
<dbReference type="GO" id="GO:0051301">
    <property type="term" value="P:cell division"/>
    <property type="evidence" value="ECO:0007669"/>
    <property type="project" value="UniProtKB-KW"/>
</dbReference>
<dbReference type="SUPFAM" id="SSF47823">
    <property type="entry name" value="lambda integrase-like, N-terminal domain"/>
    <property type="match status" value="1"/>
</dbReference>
<comment type="subunit">
    <text evidence="9">Forms a cyclic heterotetrameric complex composed of two molecules of XerC and two molecules of XerD.</text>
</comment>
<dbReference type="GO" id="GO:0005737">
    <property type="term" value="C:cytoplasm"/>
    <property type="evidence" value="ECO:0007669"/>
    <property type="project" value="UniProtKB-SubCell"/>
</dbReference>
<name>A0A316ARF3_9BACT</name>
<evidence type="ECO:0000259" key="10">
    <source>
        <dbReference type="PROSITE" id="PS51898"/>
    </source>
</evidence>
<reference evidence="12 13" key="1">
    <citation type="submission" date="2018-03" db="EMBL/GenBank/DDBJ databases">
        <title>Genomic Encyclopedia of Archaeal and Bacterial Type Strains, Phase II (KMG-II): from individual species to whole genera.</title>
        <authorList>
            <person name="Goeker M."/>
        </authorList>
    </citation>
    <scope>NUCLEOTIDE SEQUENCE [LARGE SCALE GENOMIC DNA]</scope>
    <source>
        <strain evidence="12 13">DSM 100346</strain>
    </source>
</reference>
<dbReference type="GO" id="GO:0007059">
    <property type="term" value="P:chromosome segregation"/>
    <property type="evidence" value="ECO:0007669"/>
    <property type="project" value="UniProtKB-UniRule"/>
</dbReference>
<dbReference type="InterPro" id="IPR004107">
    <property type="entry name" value="Integrase_SAM-like_N"/>
</dbReference>
<dbReference type="Proteomes" id="UP000245880">
    <property type="component" value="Unassembled WGS sequence"/>
</dbReference>